<reference evidence="1" key="1">
    <citation type="submission" date="2018-05" db="EMBL/GenBank/DDBJ databases">
        <authorList>
            <person name="Lanie J.A."/>
            <person name="Ng W.-L."/>
            <person name="Kazmierczak K.M."/>
            <person name="Andrzejewski T.M."/>
            <person name="Davidsen T.M."/>
            <person name="Wayne K.J."/>
            <person name="Tettelin H."/>
            <person name="Glass J.I."/>
            <person name="Rusch D."/>
            <person name="Podicherti R."/>
            <person name="Tsui H.-C.T."/>
            <person name="Winkler M.E."/>
        </authorList>
    </citation>
    <scope>NUCLEOTIDE SEQUENCE</scope>
</reference>
<protein>
    <submittedName>
        <fullName evidence="1">Uncharacterized protein</fullName>
    </submittedName>
</protein>
<accession>A0A382HME9</accession>
<proteinExistence type="predicted"/>
<dbReference type="AlphaFoldDB" id="A0A382HME9"/>
<dbReference type="EMBL" id="UINC01061759">
    <property type="protein sequence ID" value="SVB87671.1"/>
    <property type="molecule type" value="Genomic_DNA"/>
</dbReference>
<evidence type="ECO:0000313" key="1">
    <source>
        <dbReference type="EMBL" id="SVB87671.1"/>
    </source>
</evidence>
<gene>
    <name evidence="1" type="ORF">METZ01_LOCUS240525</name>
</gene>
<sequence>MMRLGAFFFVSTGLFLGALLAALAGVSG</sequence>
<name>A0A382HME9_9ZZZZ</name>
<organism evidence="1">
    <name type="scientific">marine metagenome</name>
    <dbReference type="NCBI Taxonomy" id="408172"/>
    <lineage>
        <taxon>unclassified sequences</taxon>
        <taxon>metagenomes</taxon>
        <taxon>ecological metagenomes</taxon>
    </lineage>
</organism>